<keyword evidence="3" id="KW-1185">Reference proteome</keyword>
<sequence>MRCTDDLEKSHQIALMSSIYKTARRVVIWLGKPTEATRNALPALREVNGYLKRTLWFYDGTFLGLRLRATYFGKWADATNPRTLTQRQIAKISGFDWASIVTVFRHRWFSRVWMCQEFTNARDAVILVGYDEMPLVNLVSVYAELEFQGLRADLLSRHMGPDDWEPMMNILGIGLMEANRQKIGVPKRKLAELMFDNRTREATDDRDRIFAFVDIAGDVDASDQELAPDYTVPVEEVYRRFALWYLMRKKDLQFLQYASPNCTSYLAGRYLPSWVPDWRQAKFSTPIFRDFKSPYDASANSKPEVRWGPEPDHLAIKGRIVDRVGQVAVTEAELEENHSATSTYELEDTMTIWLSQCRRIAAMGAKRLTKEQFDAWWRLMGITGSPFSEETVVEYLALVQPAMWRRETPGPAAGGMTATDRAEVNPRHNVLRRMMVHRLSSFYQRRFCSTTGGRLGWVPITAKPGDIICIFHGAPVPFVLRPKMKEHQDPSVPFSTFAFDKAGFELVGEAYVDGMMYGAAFKDKWRVLDQMFHLT</sequence>
<proteinExistence type="predicted"/>
<dbReference type="EMBL" id="JAKJXP020000072">
    <property type="protein sequence ID" value="KAK7749993.1"/>
    <property type="molecule type" value="Genomic_DNA"/>
</dbReference>
<dbReference type="AlphaFoldDB" id="A0AAN9UY87"/>
<dbReference type="PANTHER" id="PTHR24148">
    <property type="entry name" value="ANKYRIN REPEAT DOMAIN-CONTAINING PROTEIN 39 HOMOLOG-RELATED"/>
    <property type="match status" value="1"/>
</dbReference>
<dbReference type="Proteomes" id="UP001320420">
    <property type="component" value="Unassembled WGS sequence"/>
</dbReference>
<accession>A0AAN9UY87</accession>
<comment type="caution">
    <text evidence="2">The sequence shown here is derived from an EMBL/GenBank/DDBJ whole genome shotgun (WGS) entry which is preliminary data.</text>
</comment>
<evidence type="ECO:0000313" key="3">
    <source>
        <dbReference type="Proteomes" id="UP001320420"/>
    </source>
</evidence>
<organism evidence="2 3">
    <name type="scientific">Diatrype stigma</name>
    <dbReference type="NCBI Taxonomy" id="117547"/>
    <lineage>
        <taxon>Eukaryota</taxon>
        <taxon>Fungi</taxon>
        <taxon>Dikarya</taxon>
        <taxon>Ascomycota</taxon>
        <taxon>Pezizomycotina</taxon>
        <taxon>Sordariomycetes</taxon>
        <taxon>Xylariomycetidae</taxon>
        <taxon>Xylariales</taxon>
        <taxon>Diatrypaceae</taxon>
        <taxon>Diatrype</taxon>
    </lineage>
</organism>
<reference evidence="2 3" key="1">
    <citation type="submission" date="2024-02" db="EMBL/GenBank/DDBJ databases">
        <title>De novo assembly and annotation of 12 fungi associated with fruit tree decline syndrome in Ontario, Canada.</title>
        <authorList>
            <person name="Sulman M."/>
            <person name="Ellouze W."/>
            <person name="Ilyukhin E."/>
        </authorList>
    </citation>
    <scope>NUCLEOTIDE SEQUENCE [LARGE SCALE GENOMIC DNA]</scope>
    <source>
        <strain evidence="2 3">M11/M66-122</strain>
    </source>
</reference>
<dbReference type="Pfam" id="PF26639">
    <property type="entry name" value="Het-6_barrel"/>
    <property type="match status" value="1"/>
</dbReference>
<dbReference type="InterPro" id="IPR052895">
    <property type="entry name" value="HetReg/Transcr_Mod"/>
</dbReference>
<dbReference type="InterPro" id="IPR010730">
    <property type="entry name" value="HET"/>
</dbReference>
<dbReference type="Pfam" id="PF06985">
    <property type="entry name" value="HET"/>
    <property type="match status" value="1"/>
</dbReference>
<dbReference type="PANTHER" id="PTHR24148:SF64">
    <property type="entry name" value="HETEROKARYON INCOMPATIBILITY DOMAIN-CONTAINING PROTEIN"/>
    <property type="match status" value="1"/>
</dbReference>
<evidence type="ECO:0000259" key="1">
    <source>
        <dbReference type="Pfam" id="PF06985"/>
    </source>
</evidence>
<feature type="domain" description="Heterokaryon incompatibility" evidence="1">
    <location>
        <begin position="5"/>
        <end position="117"/>
    </location>
</feature>
<name>A0AAN9UY87_9PEZI</name>
<gene>
    <name evidence="2" type="ORF">SLS62_008102</name>
</gene>
<evidence type="ECO:0000313" key="2">
    <source>
        <dbReference type="EMBL" id="KAK7749993.1"/>
    </source>
</evidence>
<protein>
    <recommendedName>
        <fullName evidence="1">Heterokaryon incompatibility domain-containing protein</fullName>
    </recommendedName>
</protein>